<proteinExistence type="predicted"/>
<dbReference type="NCBIfam" id="TIGR02532">
    <property type="entry name" value="IV_pilin_GFxxxE"/>
    <property type="match status" value="1"/>
</dbReference>
<feature type="domain" description="DUF1559" evidence="1">
    <location>
        <begin position="35"/>
        <end position="348"/>
    </location>
</feature>
<keyword evidence="3" id="KW-1185">Reference proteome</keyword>
<evidence type="ECO:0000313" key="3">
    <source>
        <dbReference type="Proteomes" id="UP000315082"/>
    </source>
</evidence>
<dbReference type="AlphaFoldDB" id="A0A518JV42"/>
<name>A0A518JV42_9BACT</name>
<evidence type="ECO:0000259" key="1">
    <source>
        <dbReference type="Pfam" id="PF07596"/>
    </source>
</evidence>
<dbReference type="SUPFAM" id="SSF54523">
    <property type="entry name" value="Pili subunits"/>
    <property type="match status" value="1"/>
</dbReference>
<organism evidence="2 3">
    <name type="scientific">Rosistilla carotiformis</name>
    <dbReference type="NCBI Taxonomy" id="2528017"/>
    <lineage>
        <taxon>Bacteria</taxon>
        <taxon>Pseudomonadati</taxon>
        <taxon>Planctomycetota</taxon>
        <taxon>Planctomycetia</taxon>
        <taxon>Pirellulales</taxon>
        <taxon>Pirellulaceae</taxon>
        <taxon>Rosistilla</taxon>
    </lineage>
</organism>
<evidence type="ECO:0000313" key="2">
    <source>
        <dbReference type="EMBL" id="QDV69410.1"/>
    </source>
</evidence>
<dbReference type="Pfam" id="PF07963">
    <property type="entry name" value="N_methyl"/>
    <property type="match status" value="1"/>
</dbReference>
<sequence length="364" mass="39221">MRSESRSRTGFTLVELLVVIAIIGILVGLLLPAVQAAREAARRMQCSNNLKQLGVALHNYHDTHKAFPSAPGTNEVLNADGGTIYSWDRWSGLEGLLPFVEQQALYDNCDFRFSNGSSDTTSGGLTNAQVRDTRLDSTFTCPSDPGSSLSYHDSHSPTSYCFSRGPQAHWDVTNGQEGGFADGENWHRMRDITDGTSNTLAMAEAVLGRNQGMWDTTAQNRERGVIVQAPGSFTQSLSGNSRVFRNTQPYIDIINAYYNDTCLAAYDAGGSGVFNGSNDENGRYWNSGDTGHGPQITTFIGPNAGPGCDLDTSYTEAALKEPSSYHPGGCLTLRCDASVGFQTETIDQATWIALGSIRGGETAN</sequence>
<dbReference type="Pfam" id="PF07596">
    <property type="entry name" value="SBP_bac_10"/>
    <property type="match status" value="1"/>
</dbReference>
<dbReference type="Gene3D" id="3.30.700.10">
    <property type="entry name" value="Glycoprotein, Type 4 Pilin"/>
    <property type="match status" value="1"/>
</dbReference>
<dbReference type="InterPro" id="IPR045584">
    <property type="entry name" value="Pilin-like"/>
</dbReference>
<dbReference type="PANTHER" id="PTHR30093:SF2">
    <property type="entry name" value="TYPE II SECRETION SYSTEM PROTEIN H"/>
    <property type="match status" value="1"/>
</dbReference>
<dbReference type="EMBL" id="CP036348">
    <property type="protein sequence ID" value="QDV69410.1"/>
    <property type="molecule type" value="Genomic_DNA"/>
</dbReference>
<accession>A0A518JV42</accession>
<dbReference type="Proteomes" id="UP000315082">
    <property type="component" value="Chromosome"/>
</dbReference>
<reference evidence="2 3" key="1">
    <citation type="submission" date="2019-02" db="EMBL/GenBank/DDBJ databases">
        <title>Deep-cultivation of Planctomycetes and their phenomic and genomic characterization uncovers novel biology.</title>
        <authorList>
            <person name="Wiegand S."/>
            <person name="Jogler M."/>
            <person name="Boedeker C."/>
            <person name="Pinto D."/>
            <person name="Vollmers J."/>
            <person name="Rivas-Marin E."/>
            <person name="Kohn T."/>
            <person name="Peeters S.H."/>
            <person name="Heuer A."/>
            <person name="Rast P."/>
            <person name="Oberbeckmann S."/>
            <person name="Bunk B."/>
            <person name="Jeske O."/>
            <person name="Meyerdierks A."/>
            <person name="Storesund J.E."/>
            <person name="Kallscheuer N."/>
            <person name="Luecker S."/>
            <person name="Lage O.M."/>
            <person name="Pohl T."/>
            <person name="Merkel B.J."/>
            <person name="Hornburger P."/>
            <person name="Mueller R.-W."/>
            <person name="Bruemmer F."/>
            <person name="Labrenz M."/>
            <person name="Spormann A.M."/>
            <person name="Op den Camp H."/>
            <person name="Overmann J."/>
            <person name="Amann R."/>
            <person name="Jetten M.S.M."/>
            <person name="Mascher T."/>
            <person name="Medema M.H."/>
            <person name="Devos D.P."/>
            <person name="Kaster A.-K."/>
            <person name="Ovreas L."/>
            <person name="Rohde M."/>
            <person name="Galperin M.Y."/>
            <person name="Jogler C."/>
        </authorList>
    </citation>
    <scope>NUCLEOTIDE SEQUENCE [LARGE SCALE GENOMIC DNA]</scope>
    <source>
        <strain evidence="2 3">Poly24</strain>
    </source>
</reference>
<dbReference type="PROSITE" id="PS00409">
    <property type="entry name" value="PROKAR_NTER_METHYL"/>
    <property type="match status" value="1"/>
</dbReference>
<dbReference type="KEGG" id="rcf:Poly24_31260"/>
<protein>
    <submittedName>
        <fullName evidence="2">Type II secretion system protein G</fullName>
    </submittedName>
</protein>
<dbReference type="InterPro" id="IPR012902">
    <property type="entry name" value="N_methyl_site"/>
</dbReference>
<gene>
    <name evidence="2" type="primary">xcpT_19</name>
    <name evidence="2" type="ORF">Poly24_31260</name>
</gene>
<dbReference type="PANTHER" id="PTHR30093">
    <property type="entry name" value="GENERAL SECRETION PATHWAY PROTEIN G"/>
    <property type="match status" value="1"/>
</dbReference>
<dbReference type="InterPro" id="IPR011453">
    <property type="entry name" value="DUF1559"/>
</dbReference>